<keyword evidence="1" id="KW-0472">Membrane</keyword>
<protein>
    <submittedName>
        <fullName evidence="2">Uncharacterized protein</fullName>
    </submittedName>
</protein>
<dbReference type="Proteomes" id="UP000305282">
    <property type="component" value="Unassembled WGS sequence"/>
</dbReference>
<dbReference type="AlphaFoldDB" id="A0A4S5C2P8"/>
<gene>
    <name evidence="2" type="ORF">E7Y31_21915</name>
</gene>
<name>A0A4S5C2P8_9ACTN</name>
<accession>A0A4S5C2P8</accession>
<dbReference type="RefSeq" id="WP_136449588.1">
    <property type="nucleotide sequence ID" value="NZ_SSXH01000904.1"/>
</dbReference>
<sequence length="79" mass="8277">MYVVFHAALLLGVTLLLPHVARQATAAVHRVVDRHRTAMAAVAIVILAAHPSATGLLALSAGVGAASITMLVMLVRWSR</sequence>
<keyword evidence="3" id="KW-1185">Reference proteome</keyword>
<evidence type="ECO:0000313" key="3">
    <source>
        <dbReference type="Proteomes" id="UP000305282"/>
    </source>
</evidence>
<keyword evidence="1" id="KW-0812">Transmembrane</keyword>
<proteinExistence type="predicted"/>
<organism evidence="2 3">
    <name type="scientific">Candidatus Frankia alpina</name>
    <dbReference type="NCBI Taxonomy" id="2699483"/>
    <lineage>
        <taxon>Bacteria</taxon>
        <taxon>Bacillati</taxon>
        <taxon>Actinomycetota</taxon>
        <taxon>Actinomycetes</taxon>
        <taxon>Frankiales</taxon>
        <taxon>Frankiaceae</taxon>
        <taxon>Frankia</taxon>
    </lineage>
</organism>
<evidence type="ECO:0000313" key="2">
    <source>
        <dbReference type="EMBL" id="THJ36756.1"/>
    </source>
</evidence>
<comment type="caution">
    <text evidence="2">The sequence shown here is derived from an EMBL/GenBank/DDBJ whole genome shotgun (WGS) entry which is preliminary data.</text>
</comment>
<keyword evidence="1" id="KW-1133">Transmembrane helix</keyword>
<reference evidence="2 3" key="1">
    <citation type="submission" date="2019-04" db="EMBL/GenBank/DDBJ databases">
        <title>Draft genome sequences for three unisolated Alnus-infective Frankia Sp+ strains, AgTrS, AiOr and AvVan, the first sequenced Frankia strains able to sporulate in-planta.</title>
        <authorList>
            <person name="Bethencourt L."/>
            <person name="Vautrin F."/>
            <person name="Taib N."/>
            <person name="Dubost A."/>
            <person name="Castro-Garcia L."/>
            <person name="Imbaud O."/>
            <person name="Abrouk D."/>
            <person name="Fournier P."/>
            <person name="Briolay J."/>
            <person name="Nguyen A."/>
            <person name="Normand P."/>
            <person name="Fernandez M.P."/>
            <person name="Brochier-Armanet C."/>
            <person name="Herrera-Belaroussi A."/>
        </authorList>
    </citation>
    <scope>NUCLEOTIDE SEQUENCE [LARGE SCALE GENOMIC DNA]</scope>
    <source>
        <strain evidence="2 3">AvVan</strain>
    </source>
</reference>
<evidence type="ECO:0000256" key="1">
    <source>
        <dbReference type="SAM" id="Phobius"/>
    </source>
</evidence>
<dbReference type="EMBL" id="SSXH01000904">
    <property type="protein sequence ID" value="THJ36756.1"/>
    <property type="molecule type" value="Genomic_DNA"/>
</dbReference>
<feature type="transmembrane region" description="Helical" evidence="1">
    <location>
        <begin position="42"/>
        <end position="75"/>
    </location>
</feature>